<dbReference type="STRING" id="246404.A0A507FII7"/>
<dbReference type="PRINTS" id="PR00109">
    <property type="entry name" value="TYRKINASE"/>
</dbReference>
<dbReference type="GO" id="GO:0005737">
    <property type="term" value="C:cytoplasm"/>
    <property type="evidence" value="ECO:0007669"/>
    <property type="project" value="TreeGrafter"/>
</dbReference>
<keyword evidence="1" id="KW-0547">Nucleotide-binding</keyword>
<keyword evidence="6" id="KW-1185">Reference proteome</keyword>
<dbReference type="CDD" id="cd06627">
    <property type="entry name" value="STKc_Cdc7_like"/>
    <property type="match status" value="1"/>
</dbReference>
<dbReference type="EMBL" id="QEAP01000104">
    <property type="protein sequence ID" value="TPX74887.1"/>
    <property type="molecule type" value="Genomic_DNA"/>
</dbReference>
<feature type="domain" description="Protein kinase" evidence="4">
    <location>
        <begin position="1"/>
        <end position="252"/>
    </location>
</feature>
<protein>
    <recommendedName>
        <fullName evidence="4">Protein kinase domain-containing protein</fullName>
    </recommendedName>
</protein>
<dbReference type="InterPro" id="IPR000719">
    <property type="entry name" value="Prot_kinase_dom"/>
</dbReference>
<gene>
    <name evidence="5" type="ORF">CcCBS67573_g03857</name>
</gene>
<dbReference type="SMART" id="SM00220">
    <property type="entry name" value="S_TKc"/>
    <property type="match status" value="1"/>
</dbReference>
<keyword evidence="2" id="KW-0067">ATP-binding</keyword>
<dbReference type="InterPro" id="IPR011009">
    <property type="entry name" value="Kinase-like_dom_sf"/>
</dbReference>
<evidence type="ECO:0000313" key="6">
    <source>
        <dbReference type="Proteomes" id="UP000320333"/>
    </source>
</evidence>
<dbReference type="Gene3D" id="1.10.510.10">
    <property type="entry name" value="Transferase(Phosphotransferase) domain 1"/>
    <property type="match status" value="1"/>
</dbReference>
<dbReference type="PANTHER" id="PTHR48012">
    <property type="entry name" value="STERILE20-LIKE KINASE, ISOFORM B-RELATED"/>
    <property type="match status" value="1"/>
</dbReference>
<dbReference type="SUPFAM" id="SSF48371">
    <property type="entry name" value="ARM repeat"/>
    <property type="match status" value="1"/>
</dbReference>
<proteinExistence type="predicted"/>
<accession>A0A507FII7</accession>
<evidence type="ECO:0000256" key="2">
    <source>
        <dbReference type="ARBA" id="ARBA00022840"/>
    </source>
</evidence>
<evidence type="ECO:0000256" key="1">
    <source>
        <dbReference type="ARBA" id="ARBA00022741"/>
    </source>
</evidence>
<dbReference type="GO" id="GO:0004674">
    <property type="term" value="F:protein serine/threonine kinase activity"/>
    <property type="evidence" value="ECO:0007669"/>
    <property type="project" value="TreeGrafter"/>
</dbReference>
<dbReference type="AlphaFoldDB" id="A0A507FII7"/>
<sequence>MPTCHVLGAFGVVFRALHLDTGQTYAVKQIKTDKMSSLELRGIMTEIDLLKNLYHENIVSYQGFSQTSEHLNIIMEYCENGSLHSILQKFGTFPETLISLYIGQVLEGLEYLHNQGVIHRDIKAANILTTKSGTVKLADFGISSKLASGLNERESIMGSPFWMSPEIIELRGAVNTSDIWSVGCTIVELLEGKPPYYLYDPMSVLFNIVQDEHPPLPASTISKELHDFLIKCWVRDRESRPDASFLLTHAWIRKSQHKAVTKKSTSVQNAANAAKHKGSEMNQKFIIPETQHAQSDWDSDFIFEEDTPKTPIQPGKNLFDPAKRAWSSSGSPNKSDKLSFHKPGPRKLASKAESWDEDFEFAGGDGPDLKRLEKCTSSKAVATPNVPSKSIVSSADKSRLVSDNDYTSDFDFGSDLADISMTGQSFPSMPSSAPKFQQHIPLYSKEAVAELTNRVLGGKDVVDTCFELVAMFDIAPTLRPGCQSGAILNALISLIERWKSESEVLALMTLLNKLLTSHQPTKDRACLLGIVPAYIQVAISTKSIDVRREILFLIRELSSHQNTVCALLSSSRMLWTTLGTYLVHSTTAVGVSRSQEVAFDAVCCLADILLALPFKSLVEDQVCAILSIRVNCVDKSRNASETSIPDLVTLVLKSAVRAGNANVQDACLNALNTLGKPSTNAHLQSKE</sequence>
<dbReference type="PROSITE" id="PS50011">
    <property type="entry name" value="PROTEIN_KINASE_DOM"/>
    <property type="match status" value="1"/>
</dbReference>
<dbReference type="PROSITE" id="PS00108">
    <property type="entry name" value="PROTEIN_KINASE_ST"/>
    <property type="match status" value="1"/>
</dbReference>
<comment type="caution">
    <text evidence="5">The sequence shown here is derived from an EMBL/GenBank/DDBJ whole genome shotgun (WGS) entry which is preliminary data.</text>
</comment>
<reference evidence="5 6" key="1">
    <citation type="journal article" date="2019" name="Sci. Rep.">
        <title>Comparative genomics of chytrid fungi reveal insights into the obligate biotrophic and pathogenic lifestyle of Synchytrium endobioticum.</title>
        <authorList>
            <person name="van de Vossenberg B.T.L.H."/>
            <person name="Warris S."/>
            <person name="Nguyen H.D.T."/>
            <person name="van Gent-Pelzer M.P.E."/>
            <person name="Joly D.L."/>
            <person name="van de Geest H.C."/>
            <person name="Bonants P.J.M."/>
            <person name="Smith D.S."/>
            <person name="Levesque C.A."/>
            <person name="van der Lee T.A.J."/>
        </authorList>
    </citation>
    <scope>NUCLEOTIDE SEQUENCE [LARGE SCALE GENOMIC DNA]</scope>
    <source>
        <strain evidence="5 6">CBS 675.73</strain>
    </source>
</reference>
<dbReference type="OrthoDB" id="8693905at2759"/>
<dbReference type="GO" id="GO:0005524">
    <property type="term" value="F:ATP binding"/>
    <property type="evidence" value="ECO:0007669"/>
    <property type="project" value="UniProtKB-KW"/>
</dbReference>
<dbReference type="InterPro" id="IPR001245">
    <property type="entry name" value="Ser-Thr/Tyr_kinase_cat_dom"/>
</dbReference>
<organism evidence="5 6">
    <name type="scientific">Chytriomyces confervae</name>
    <dbReference type="NCBI Taxonomy" id="246404"/>
    <lineage>
        <taxon>Eukaryota</taxon>
        <taxon>Fungi</taxon>
        <taxon>Fungi incertae sedis</taxon>
        <taxon>Chytridiomycota</taxon>
        <taxon>Chytridiomycota incertae sedis</taxon>
        <taxon>Chytridiomycetes</taxon>
        <taxon>Chytridiales</taxon>
        <taxon>Chytriomycetaceae</taxon>
        <taxon>Chytriomyces</taxon>
    </lineage>
</organism>
<name>A0A507FII7_9FUNG</name>
<dbReference type="InterPro" id="IPR008271">
    <property type="entry name" value="Ser/Thr_kinase_AS"/>
</dbReference>
<dbReference type="Pfam" id="PF00069">
    <property type="entry name" value="Pkinase"/>
    <property type="match status" value="1"/>
</dbReference>
<evidence type="ECO:0000259" key="4">
    <source>
        <dbReference type="PROSITE" id="PS50011"/>
    </source>
</evidence>
<feature type="region of interest" description="Disordered" evidence="3">
    <location>
        <begin position="310"/>
        <end position="352"/>
    </location>
</feature>
<dbReference type="SUPFAM" id="SSF56112">
    <property type="entry name" value="Protein kinase-like (PK-like)"/>
    <property type="match status" value="1"/>
</dbReference>
<dbReference type="InterPro" id="IPR016024">
    <property type="entry name" value="ARM-type_fold"/>
</dbReference>
<dbReference type="Proteomes" id="UP000320333">
    <property type="component" value="Unassembled WGS sequence"/>
</dbReference>
<dbReference type="InterPro" id="IPR050629">
    <property type="entry name" value="STE20/SPS1-PAK"/>
</dbReference>
<dbReference type="PANTHER" id="PTHR48012:SF26">
    <property type="entry name" value="SERINE_THREONINE-PROTEIN KINASE DDB_G0283821-RELATED"/>
    <property type="match status" value="1"/>
</dbReference>
<evidence type="ECO:0000256" key="3">
    <source>
        <dbReference type="SAM" id="MobiDB-lite"/>
    </source>
</evidence>
<evidence type="ECO:0000313" key="5">
    <source>
        <dbReference type="EMBL" id="TPX74887.1"/>
    </source>
</evidence>